<name>A0A2G8LNK4_STIJA</name>
<dbReference type="GO" id="GO:0006508">
    <property type="term" value="P:proteolysis"/>
    <property type="evidence" value="ECO:0007669"/>
    <property type="project" value="UniProtKB-KW"/>
</dbReference>
<dbReference type="PANTHER" id="PTHR12947">
    <property type="entry name" value="AMSH-LIKE PROTEASE"/>
    <property type="match status" value="1"/>
</dbReference>
<dbReference type="Pfam" id="PF08969">
    <property type="entry name" value="USP8_dimer"/>
    <property type="match status" value="1"/>
</dbReference>
<dbReference type="Pfam" id="PF01398">
    <property type="entry name" value="JAB"/>
    <property type="match status" value="1"/>
</dbReference>
<dbReference type="GO" id="GO:0046872">
    <property type="term" value="F:metal ion binding"/>
    <property type="evidence" value="ECO:0007669"/>
    <property type="project" value="UniProtKB-KW"/>
</dbReference>
<accession>A0A2G8LNK4</accession>
<dbReference type="Gene3D" id="1.20.58.80">
    <property type="entry name" value="Phosphotransferase system, lactose/cellobiose-type IIA subunit"/>
    <property type="match status" value="1"/>
</dbReference>
<comment type="caution">
    <text evidence="11">The sequence shown here is derived from an EMBL/GenBank/DDBJ whole genome shotgun (WGS) entry which is preliminary data.</text>
</comment>
<proteinExistence type="inferred from homology"/>
<evidence type="ECO:0000256" key="2">
    <source>
        <dbReference type="ARBA" id="ARBA00010981"/>
    </source>
</evidence>
<dbReference type="CDD" id="cd08066">
    <property type="entry name" value="MPN_AMSH_like"/>
    <property type="match status" value="1"/>
</dbReference>
<dbReference type="SUPFAM" id="SSF102712">
    <property type="entry name" value="JAB1/MPN domain"/>
    <property type="match status" value="1"/>
</dbReference>
<comment type="similarity">
    <text evidence="2">Belongs to the peptidase M67C family.</text>
</comment>
<evidence type="ECO:0000259" key="10">
    <source>
        <dbReference type="PROSITE" id="PS50249"/>
    </source>
</evidence>
<evidence type="ECO:0000256" key="1">
    <source>
        <dbReference type="ARBA" id="ARBA00001947"/>
    </source>
</evidence>
<dbReference type="EMBL" id="MRZV01000023">
    <property type="protein sequence ID" value="PIK61847.1"/>
    <property type="molecule type" value="Genomic_DNA"/>
</dbReference>
<dbReference type="GO" id="GO:0016020">
    <property type="term" value="C:membrane"/>
    <property type="evidence" value="ECO:0007669"/>
    <property type="project" value="TreeGrafter"/>
</dbReference>
<dbReference type="AlphaFoldDB" id="A0A2G8LNK4"/>
<dbReference type="SMART" id="SM00232">
    <property type="entry name" value="JAB_MPN"/>
    <property type="match status" value="1"/>
</dbReference>
<keyword evidence="7" id="KW-0862">Zinc</keyword>
<keyword evidence="8" id="KW-0482">Metalloprotease</keyword>
<keyword evidence="3" id="KW-0645">Protease</keyword>
<dbReference type="GO" id="GO:0005768">
    <property type="term" value="C:endosome"/>
    <property type="evidence" value="ECO:0007669"/>
    <property type="project" value="TreeGrafter"/>
</dbReference>
<sequence>MTVKASLPRFTKYPVPDTFILAHNGIGSSSVGTSCQGSKIGEHSAEMIHVDSCVPIKRYFRSGKEMIKMANIYFEEEDWERSFVLYNKYITLFVEKLPHNILNTTRVETGHKESKKTVKGAFPKAEETKLKVKQKYTAEYEKWLAEEKKRKDEEARLEEEARRREEEERLQREREAAMGEEERQTLRMERERQSLEEQQRILEQQRAAILEEQRREQLAIEEEKRCWNLAGKEQRRIDAEPRNNQTEGDVTGNREPVIAPPRPSAPTVDRSLKIDRSTKPNHLAGSDVSPPLAKTNKYGFRTVMIPDDTTVRFMQLAEPYTSRNVEFCGILAGRLAQHAFTITHIVIPKQEGTSDSCTALNEEDMFDVMDSNDLITLGWIHTHPSQTAFLSSVDLHTHCPYQIMLPEALAIVCAPKHKEIGFFSLTPLHGLQLVSKCSKRGFHEHPKHPPIFESSEHSLIVRDIRIQIVDLR</sequence>
<evidence type="ECO:0000256" key="7">
    <source>
        <dbReference type="ARBA" id="ARBA00022833"/>
    </source>
</evidence>
<keyword evidence="6" id="KW-0378">Hydrolase</keyword>
<feature type="region of interest" description="Disordered" evidence="9">
    <location>
        <begin position="154"/>
        <end position="187"/>
    </location>
</feature>
<evidence type="ECO:0000256" key="8">
    <source>
        <dbReference type="ARBA" id="ARBA00023049"/>
    </source>
</evidence>
<dbReference type="OrthoDB" id="3640at2759"/>
<dbReference type="SUPFAM" id="SSF140856">
    <property type="entry name" value="USP8 N-terminal domain-like"/>
    <property type="match status" value="1"/>
</dbReference>
<feature type="domain" description="MPN" evidence="10">
    <location>
        <begin position="303"/>
        <end position="434"/>
    </location>
</feature>
<reference evidence="11 12" key="1">
    <citation type="journal article" date="2017" name="PLoS Biol.">
        <title>The sea cucumber genome provides insights into morphological evolution and visceral regeneration.</title>
        <authorList>
            <person name="Zhang X."/>
            <person name="Sun L."/>
            <person name="Yuan J."/>
            <person name="Sun Y."/>
            <person name="Gao Y."/>
            <person name="Zhang L."/>
            <person name="Li S."/>
            <person name="Dai H."/>
            <person name="Hamel J.F."/>
            <person name="Liu C."/>
            <person name="Yu Y."/>
            <person name="Liu S."/>
            <person name="Lin W."/>
            <person name="Guo K."/>
            <person name="Jin S."/>
            <person name="Xu P."/>
            <person name="Storey K.B."/>
            <person name="Huan P."/>
            <person name="Zhang T."/>
            <person name="Zhou Y."/>
            <person name="Zhang J."/>
            <person name="Lin C."/>
            <person name="Li X."/>
            <person name="Xing L."/>
            <person name="Huo D."/>
            <person name="Sun M."/>
            <person name="Wang L."/>
            <person name="Mercier A."/>
            <person name="Li F."/>
            <person name="Yang H."/>
            <person name="Xiang J."/>
        </authorList>
    </citation>
    <scope>NUCLEOTIDE SEQUENCE [LARGE SCALE GENOMIC DNA]</scope>
    <source>
        <strain evidence="11">Shaxun</strain>
        <tissue evidence="11">Muscle</tissue>
    </source>
</reference>
<dbReference type="InterPro" id="IPR015063">
    <property type="entry name" value="USP8_dimer"/>
</dbReference>
<dbReference type="Gene3D" id="3.40.140.10">
    <property type="entry name" value="Cytidine Deaminase, domain 2"/>
    <property type="match status" value="1"/>
</dbReference>
<dbReference type="PROSITE" id="PS50249">
    <property type="entry name" value="MPN"/>
    <property type="match status" value="1"/>
</dbReference>
<evidence type="ECO:0000256" key="9">
    <source>
        <dbReference type="SAM" id="MobiDB-lite"/>
    </source>
</evidence>
<keyword evidence="5" id="KW-0833">Ubl conjugation pathway</keyword>
<dbReference type="InterPro" id="IPR037518">
    <property type="entry name" value="MPN"/>
</dbReference>
<evidence type="ECO:0000256" key="6">
    <source>
        <dbReference type="ARBA" id="ARBA00022801"/>
    </source>
</evidence>
<dbReference type="GO" id="GO:0140492">
    <property type="term" value="F:metal-dependent deubiquitinase activity"/>
    <property type="evidence" value="ECO:0007669"/>
    <property type="project" value="InterPro"/>
</dbReference>
<protein>
    <submittedName>
        <fullName evidence="11">Putative STAM-binding protein-like A</fullName>
    </submittedName>
</protein>
<evidence type="ECO:0000313" key="12">
    <source>
        <dbReference type="Proteomes" id="UP000230750"/>
    </source>
</evidence>
<evidence type="ECO:0000256" key="4">
    <source>
        <dbReference type="ARBA" id="ARBA00022723"/>
    </source>
</evidence>
<evidence type="ECO:0000256" key="3">
    <source>
        <dbReference type="ARBA" id="ARBA00022670"/>
    </source>
</evidence>
<evidence type="ECO:0000313" key="11">
    <source>
        <dbReference type="EMBL" id="PIK61847.1"/>
    </source>
</evidence>
<dbReference type="PROSITE" id="PS51257">
    <property type="entry name" value="PROKAR_LIPOPROTEIN"/>
    <property type="match status" value="1"/>
</dbReference>
<dbReference type="STRING" id="307972.A0A2G8LNK4"/>
<keyword evidence="4" id="KW-0479">Metal-binding</keyword>
<dbReference type="GO" id="GO:0061578">
    <property type="term" value="F:K63-linked deubiquitinase activity"/>
    <property type="evidence" value="ECO:0007669"/>
    <property type="project" value="InterPro"/>
</dbReference>
<evidence type="ECO:0000256" key="5">
    <source>
        <dbReference type="ARBA" id="ARBA00022786"/>
    </source>
</evidence>
<keyword evidence="12" id="KW-1185">Reference proteome</keyword>
<dbReference type="Proteomes" id="UP000230750">
    <property type="component" value="Unassembled WGS sequence"/>
</dbReference>
<dbReference type="GO" id="GO:0070536">
    <property type="term" value="P:protein K63-linked deubiquitination"/>
    <property type="evidence" value="ECO:0007669"/>
    <property type="project" value="InterPro"/>
</dbReference>
<dbReference type="InterPro" id="IPR044098">
    <property type="entry name" value="STAMBP/STALP-like_MPN"/>
</dbReference>
<gene>
    <name evidence="11" type="ORF">BSL78_01178</name>
</gene>
<dbReference type="PANTHER" id="PTHR12947:SF13">
    <property type="entry name" value="FI19924P1"/>
    <property type="match status" value="1"/>
</dbReference>
<comment type="cofactor">
    <cofactor evidence="1">
        <name>Zn(2+)</name>
        <dbReference type="ChEBI" id="CHEBI:29105"/>
    </cofactor>
</comment>
<dbReference type="InterPro" id="IPR000555">
    <property type="entry name" value="JAMM/MPN+_dom"/>
</dbReference>
<feature type="region of interest" description="Disordered" evidence="9">
    <location>
        <begin position="242"/>
        <end position="270"/>
    </location>
</feature>
<organism evidence="11 12">
    <name type="scientific">Stichopus japonicus</name>
    <name type="common">Sea cucumber</name>
    <dbReference type="NCBI Taxonomy" id="307972"/>
    <lineage>
        <taxon>Eukaryota</taxon>
        <taxon>Metazoa</taxon>
        <taxon>Echinodermata</taxon>
        <taxon>Eleutherozoa</taxon>
        <taxon>Echinozoa</taxon>
        <taxon>Holothuroidea</taxon>
        <taxon>Aspidochirotacea</taxon>
        <taxon>Aspidochirotida</taxon>
        <taxon>Stichopodidae</taxon>
        <taxon>Apostichopus</taxon>
    </lineage>
</organism>